<dbReference type="AlphaFoldDB" id="A0A1H6FJI4"/>
<dbReference type="Gene3D" id="1.20.1430.10">
    <property type="entry name" value="Families 57/38 glycoside transferase, middle domain"/>
    <property type="match status" value="1"/>
</dbReference>
<organism evidence="7 8">
    <name type="scientific">Thermoleophilum album</name>
    <dbReference type="NCBI Taxonomy" id="29539"/>
    <lineage>
        <taxon>Bacteria</taxon>
        <taxon>Bacillati</taxon>
        <taxon>Actinomycetota</taxon>
        <taxon>Thermoleophilia</taxon>
        <taxon>Thermoleophilales</taxon>
        <taxon>Thermoleophilaceae</taxon>
        <taxon>Thermoleophilum</taxon>
    </lineage>
</organism>
<dbReference type="Proteomes" id="UP000222056">
    <property type="component" value="Unassembled WGS sequence"/>
</dbReference>
<name>A0A1H6FJI4_THEAL</name>
<sequence>MKRDAGNSQALGALALVLHGHMPYVTGFGTWPFGEEWLWEAIATVYVPLFETIDGRAVTLGLTPVLCDQLELLESDDAPERERLVRFLRELRVQLIGEDAAALERSGSPELASAIASQGRPYARALELLAGGYAPLARARRLREVELITSAATHPVLPLVASERVRKLQVATGVASQQRRFGTFKGGLWLPECAWAPQLERVLAPIGVRYVCVDRTRELGIGALEHLEPVRLGSGLVAVPIDWATVALVWDERTGYPTAPEYRDYYRGTEHHFNAWSNDGRPYDPTRAAARAARDAQHFVEEVAARLRAYRRARGRDGLVCCALDAELLGHWWAEGPLWLRHVLDSAAEAGIALVTLRTAAARARPDPGCRLPVASWGTDKDLSTWDCAATDEIVHTARRAELELLRVARIVAPRDPRAEPALARATRELLALQASDWAFMHSKRTAGPYPLERARAHRREFDIALAALEHSRPVEAATVGNLAPDLALEYLFVP</sequence>
<gene>
    <name evidence="7" type="ORF">SAMN02745716_0219</name>
</gene>
<dbReference type="OrthoDB" id="9803279at2"/>
<proteinExistence type="inferred from homology"/>
<dbReference type="SUPFAM" id="SSF88688">
    <property type="entry name" value="Families 57/38 glycoside transferase middle domain"/>
    <property type="match status" value="1"/>
</dbReference>
<dbReference type="Pfam" id="PF03065">
    <property type="entry name" value="Glyco_hydro_57"/>
    <property type="match status" value="1"/>
</dbReference>
<feature type="active site" description="Nucleophile" evidence="3">
    <location>
        <position position="192"/>
    </location>
</feature>
<evidence type="ECO:0000259" key="5">
    <source>
        <dbReference type="Pfam" id="PF03065"/>
    </source>
</evidence>
<protein>
    <submittedName>
        <fullName evidence="7">1,4-alpha-glucan branching enzyme</fullName>
    </submittedName>
</protein>
<dbReference type="InterPro" id="IPR027291">
    <property type="entry name" value="Glyco_hydro_38_N_sf"/>
</dbReference>
<dbReference type="SUPFAM" id="SSF88713">
    <property type="entry name" value="Glycoside hydrolase/deacetylase"/>
    <property type="match status" value="1"/>
</dbReference>
<dbReference type="Gene3D" id="3.20.110.10">
    <property type="entry name" value="Glycoside hydrolase 38, N terminal domain"/>
    <property type="match status" value="1"/>
</dbReference>
<evidence type="ECO:0000256" key="4">
    <source>
        <dbReference type="RuleBase" id="RU361196"/>
    </source>
</evidence>
<feature type="domain" description="Glycoside hydrolase family 57 N-terminal" evidence="5">
    <location>
        <begin position="144"/>
        <end position="366"/>
    </location>
</feature>
<evidence type="ECO:0000313" key="8">
    <source>
        <dbReference type="Proteomes" id="UP000222056"/>
    </source>
</evidence>
<feature type="domain" description="1,4-alpha-glucan branching enzyme C-terminal" evidence="6">
    <location>
        <begin position="400"/>
        <end position="473"/>
    </location>
</feature>
<dbReference type="GO" id="GO:0005576">
    <property type="term" value="C:extracellular region"/>
    <property type="evidence" value="ECO:0007669"/>
    <property type="project" value="TreeGrafter"/>
</dbReference>
<dbReference type="InterPro" id="IPR028995">
    <property type="entry name" value="Glyco_hydro_57/38_cen_sf"/>
</dbReference>
<dbReference type="PANTHER" id="PTHR41695">
    <property type="entry name" value="1,4-ALPHA-GLUCAN BRANCHING ENZYME RV3031-RELATED"/>
    <property type="match status" value="1"/>
</dbReference>
<feature type="active site" description="Proton donor" evidence="3">
    <location>
        <position position="325"/>
    </location>
</feature>
<dbReference type="InterPro" id="IPR011330">
    <property type="entry name" value="Glyco_hydro/deAcase_b/a-brl"/>
</dbReference>
<keyword evidence="2 4" id="KW-0119">Carbohydrate metabolism</keyword>
<accession>A0A1H6FJI4</accession>
<reference evidence="8" key="1">
    <citation type="submission" date="2016-10" db="EMBL/GenBank/DDBJ databases">
        <authorList>
            <person name="Varghese N."/>
            <person name="Submissions S."/>
        </authorList>
    </citation>
    <scope>NUCLEOTIDE SEQUENCE [LARGE SCALE GENOMIC DNA]</scope>
    <source>
        <strain evidence="8">ATCC 35263</strain>
    </source>
</reference>
<evidence type="ECO:0000256" key="3">
    <source>
        <dbReference type="PIRSR" id="PIRSR640042-1"/>
    </source>
</evidence>
<evidence type="ECO:0000256" key="2">
    <source>
        <dbReference type="ARBA" id="ARBA00023277"/>
    </source>
</evidence>
<evidence type="ECO:0000259" key="6">
    <source>
        <dbReference type="Pfam" id="PF09210"/>
    </source>
</evidence>
<dbReference type="Pfam" id="PF09210">
    <property type="entry name" value="BE_C"/>
    <property type="match status" value="1"/>
</dbReference>
<dbReference type="InterPro" id="IPR040042">
    <property type="entry name" value="Branching_enz_MT3115-like"/>
</dbReference>
<dbReference type="GO" id="GO:0030979">
    <property type="term" value="P:alpha-glucan biosynthetic process"/>
    <property type="evidence" value="ECO:0007669"/>
    <property type="project" value="InterPro"/>
</dbReference>
<comment type="similarity">
    <text evidence="1 4">Belongs to the glycosyl hydrolase 57 family.</text>
</comment>
<keyword evidence="8" id="KW-1185">Reference proteome</keyword>
<dbReference type="GO" id="GO:0003844">
    <property type="term" value="F:1,4-alpha-glucan branching enzyme activity"/>
    <property type="evidence" value="ECO:0007669"/>
    <property type="project" value="InterPro"/>
</dbReference>
<dbReference type="InterPro" id="IPR037090">
    <property type="entry name" value="57_glycoside_trans_central"/>
</dbReference>
<dbReference type="InterPro" id="IPR015293">
    <property type="entry name" value="BE_C"/>
</dbReference>
<dbReference type="RefSeq" id="WP_143038508.1">
    <property type="nucleotide sequence ID" value="NZ_FNWJ01000001.1"/>
</dbReference>
<evidence type="ECO:0000256" key="1">
    <source>
        <dbReference type="ARBA" id="ARBA00006821"/>
    </source>
</evidence>
<dbReference type="STRING" id="29539.SAMN02745716_0219"/>
<dbReference type="InterPro" id="IPR004300">
    <property type="entry name" value="Glyco_hydro_57_N"/>
</dbReference>
<dbReference type="PANTHER" id="PTHR41695:SF1">
    <property type="entry name" value="1,4-ALPHA-GLUCAN BRANCHING ENZYME TK1436"/>
    <property type="match status" value="1"/>
</dbReference>
<evidence type="ECO:0000313" key="7">
    <source>
        <dbReference type="EMBL" id="SEH10370.1"/>
    </source>
</evidence>
<dbReference type="EMBL" id="FNWJ01000001">
    <property type="protein sequence ID" value="SEH10370.1"/>
    <property type="molecule type" value="Genomic_DNA"/>
</dbReference>